<dbReference type="GO" id="GO:0042834">
    <property type="term" value="F:peptidoglycan binding"/>
    <property type="evidence" value="ECO:0007669"/>
    <property type="project" value="InterPro"/>
</dbReference>
<feature type="domain" description="SPOR" evidence="3">
    <location>
        <begin position="108"/>
        <end position="187"/>
    </location>
</feature>
<evidence type="ECO:0000259" key="3">
    <source>
        <dbReference type="PROSITE" id="PS51724"/>
    </source>
</evidence>
<dbReference type="Gene3D" id="3.30.70.1070">
    <property type="entry name" value="Sporulation related repeat"/>
    <property type="match status" value="1"/>
</dbReference>
<dbReference type="SUPFAM" id="SSF110997">
    <property type="entry name" value="Sporulation related repeat"/>
    <property type="match status" value="1"/>
</dbReference>
<feature type="signal peptide" evidence="2">
    <location>
        <begin position="1"/>
        <end position="33"/>
    </location>
</feature>
<evidence type="ECO:0000256" key="1">
    <source>
        <dbReference type="SAM" id="MobiDB-lite"/>
    </source>
</evidence>
<organism evidence="4">
    <name type="scientific">Caldithrix abyssi</name>
    <dbReference type="NCBI Taxonomy" id="187145"/>
    <lineage>
        <taxon>Bacteria</taxon>
        <taxon>Pseudomonadati</taxon>
        <taxon>Calditrichota</taxon>
        <taxon>Calditrichia</taxon>
        <taxon>Calditrichales</taxon>
        <taxon>Calditrichaceae</taxon>
        <taxon>Caldithrix</taxon>
    </lineage>
</organism>
<dbReference type="PROSITE" id="PS51724">
    <property type="entry name" value="SPOR"/>
    <property type="match status" value="1"/>
</dbReference>
<comment type="caution">
    <text evidence="4">The sequence shown here is derived from an EMBL/GenBank/DDBJ whole genome shotgun (WGS) entry which is preliminary data.</text>
</comment>
<dbReference type="Pfam" id="PF05036">
    <property type="entry name" value="SPOR"/>
    <property type="match status" value="1"/>
</dbReference>
<reference evidence="4" key="1">
    <citation type="journal article" date="2020" name="mSystems">
        <title>Genome- and Community-Level Interaction Insights into Carbon Utilization and Element Cycling Functions of Hydrothermarchaeota in Hydrothermal Sediment.</title>
        <authorList>
            <person name="Zhou Z."/>
            <person name="Liu Y."/>
            <person name="Xu W."/>
            <person name="Pan J."/>
            <person name="Luo Z.H."/>
            <person name="Li M."/>
        </authorList>
    </citation>
    <scope>NUCLEOTIDE SEQUENCE [LARGE SCALE GENOMIC DNA]</scope>
    <source>
        <strain evidence="4">HyVt-76</strain>
    </source>
</reference>
<evidence type="ECO:0000256" key="2">
    <source>
        <dbReference type="SAM" id="SignalP"/>
    </source>
</evidence>
<name>A0A7V5LJU3_CALAY</name>
<feature type="compositionally biased region" description="Polar residues" evidence="1">
    <location>
        <begin position="41"/>
        <end position="52"/>
    </location>
</feature>
<proteinExistence type="predicted"/>
<dbReference type="InterPro" id="IPR007730">
    <property type="entry name" value="SPOR-like_dom"/>
</dbReference>
<protein>
    <submittedName>
        <fullName evidence="4">SPOR domain-containing protein</fullName>
    </submittedName>
</protein>
<feature type="region of interest" description="Disordered" evidence="1">
    <location>
        <begin position="41"/>
        <end position="61"/>
    </location>
</feature>
<dbReference type="EMBL" id="DRTD01000346">
    <property type="protein sequence ID" value="HHE55048.1"/>
    <property type="molecule type" value="Genomic_DNA"/>
</dbReference>
<dbReference type="AlphaFoldDB" id="A0A7V5LJU3"/>
<keyword evidence="2" id="KW-0732">Signal</keyword>
<accession>A0A7V5LJU3</accession>
<sequence>MGTAKYIRNYLKYLLVLTIFAVSLALFSGCAAAKKQVTPASEETVDQPQAESQFDESFDPLSLDDDDIVIKRTHAMEGISNQPMESLTFQPANREQNTESIPDSLIIYQEADGFRVQIFAGRNVETATMTKTKALADFEPYKQKVYFIFEAPFYKIRIGDFTDRNKAEKARELARKLGYREAFVVKSKVRVPKDLQ</sequence>
<evidence type="ECO:0000313" key="4">
    <source>
        <dbReference type="EMBL" id="HHE55048.1"/>
    </source>
</evidence>
<dbReference type="PROSITE" id="PS51257">
    <property type="entry name" value="PROKAR_LIPOPROTEIN"/>
    <property type="match status" value="1"/>
</dbReference>
<gene>
    <name evidence="4" type="ORF">ENL21_04650</name>
</gene>
<dbReference type="InterPro" id="IPR036680">
    <property type="entry name" value="SPOR-like_sf"/>
</dbReference>
<dbReference type="Proteomes" id="UP000886111">
    <property type="component" value="Unassembled WGS sequence"/>
</dbReference>
<feature type="chain" id="PRO_5031338803" evidence="2">
    <location>
        <begin position="34"/>
        <end position="196"/>
    </location>
</feature>